<name>A0A081BQH5_9BACT</name>
<dbReference type="SUPFAM" id="SSF52218">
    <property type="entry name" value="Flavoproteins"/>
    <property type="match status" value="1"/>
</dbReference>
<evidence type="ECO:0000256" key="3">
    <source>
        <dbReference type="ARBA" id="ARBA00023014"/>
    </source>
</evidence>
<keyword evidence="4" id="KW-0472">Membrane</keyword>
<reference evidence="6" key="1">
    <citation type="journal article" date="2015" name="PeerJ">
        <title>First genomic representation of candidate bacterial phylum KSB3 points to enhanced environmental sensing as a trigger of wastewater bulking.</title>
        <authorList>
            <person name="Sekiguchi Y."/>
            <person name="Ohashi A."/>
            <person name="Parks D.H."/>
            <person name="Yamauchi T."/>
            <person name="Tyson G.W."/>
            <person name="Hugenholtz P."/>
        </authorList>
    </citation>
    <scope>NUCLEOTIDE SEQUENCE [LARGE SCALE GENOMIC DNA]</scope>
</reference>
<dbReference type="Proteomes" id="UP000030700">
    <property type="component" value="Unassembled WGS sequence"/>
</dbReference>
<dbReference type="Pfam" id="PF13187">
    <property type="entry name" value="Fer4_9"/>
    <property type="match status" value="1"/>
</dbReference>
<feature type="transmembrane region" description="Helical" evidence="4">
    <location>
        <begin position="179"/>
        <end position="198"/>
    </location>
</feature>
<dbReference type="InterPro" id="IPR017896">
    <property type="entry name" value="4Fe4S_Fe-S-bd"/>
</dbReference>
<dbReference type="InterPro" id="IPR029039">
    <property type="entry name" value="Flavoprotein-like_sf"/>
</dbReference>
<dbReference type="PROSITE" id="PS00198">
    <property type="entry name" value="4FE4S_FER_1"/>
    <property type="match status" value="1"/>
</dbReference>
<dbReference type="Gene3D" id="3.30.70.20">
    <property type="match status" value="1"/>
</dbReference>
<dbReference type="HOGENOM" id="CLU_068049_1_0_0"/>
<dbReference type="GO" id="GO:0046872">
    <property type="term" value="F:metal ion binding"/>
    <property type="evidence" value="ECO:0007669"/>
    <property type="project" value="UniProtKB-KW"/>
</dbReference>
<keyword evidence="4" id="KW-0812">Transmembrane</keyword>
<evidence type="ECO:0000256" key="2">
    <source>
        <dbReference type="ARBA" id="ARBA00023004"/>
    </source>
</evidence>
<sequence>MFYNVETEMQYMKNCVIHYFSGTGNTQRAAGILFEQLNKPGIGKCALNNIEQNSSVPLDSHAIHIFMFPVYAGAAPAIMVHYLMNLPSVQGGSAAIIAITGRTEHRHGDPMQALDQASRILARKGFQVQLTDAVEAVANFGQFLNPPTPEAQQQILREADARIREIAEQIRQQQTSIRISAIWIKYAAWCLWAIYTVLARRVLGKLYVADQACTGCGQCAHFCPAAAIRLFHGVPRWNFQCEGCQRCMNICPTHAIQVSFLRLFVMLMTTVLFPIAVFIHFLALHGIVLSLFFTVLTTIGVVVCADVVVFLLELIPAMRYLTTASHTRRYRRYLAPDFLKTLARTHRDSRNSLDNSSRGY</sequence>
<proteinExistence type="predicted"/>
<feature type="transmembrane region" description="Helical" evidence="4">
    <location>
        <begin position="263"/>
        <end position="283"/>
    </location>
</feature>
<accession>A0A081BQH5</accession>
<evidence type="ECO:0000256" key="1">
    <source>
        <dbReference type="ARBA" id="ARBA00022723"/>
    </source>
</evidence>
<keyword evidence="1" id="KW-0479">Metal-binding</keyword>
<keyword evidence="7" id="KW-1185">Reference proteome</keyword>
<keyword evidence="3" id="KW-0411">Iron-sulfur</keyword>
<keyword evidence="4" id="KW-1133">Transmembrane helix</keyword>
<dbReference type="AlphaFoldDB" id="A0A081BQH5"/>
<evidence type="ECO:0000313" key="7">
    <source>
        <dbReference type="Proteomes" id="UP000030700"/>
    </source>
</evidence>
<keyword evidence="2" id="KW-0408">Iron</keyword>
<feature type="transmembrane region" description="Helical" evidence="4">
    <location>
        <begin position="289"/>
        <end position="312"/>
    </location>
</feature>
<dbReference type="SUPFAM" id="SSF54862">
    <property type="entry name" value="4Fe-4S ferredoxins"/>
    <property type="match status" value="1"/>
</dbReference>
<evidence type="ECO:0000313" key="6">
    <source>
        <dbReference type="EMBL" id="GAK52641.1"/>
    </source>
</evidence>
<evidence type="ECO:0000259" key="5">
    <source>
        <dbReference type="PROSITE" id="PS51379"/>
    </source>
</evidence>
<dbReference type="Gene3D" id="3.40.50.360">
    <property type="match status" value="1"/>
</dbReference>
<dbReference type="InterPro" id="IPR047964">
    <property type="entry name" value="EFR1-like"/>
</dbReference>
<feature type="domain" description="4Fe-4S ferredoxin-type" evidence="5">
    <location>
        <begin position="204"/>
        <end position="233"/>
    </location>
</feature>
<organism evidence="6">
    <name type="scientific">Candidatus Moduliflexus flocculans</name>
    <dbReference type="NCBI Taxonomy" id="1499966"/>
    <lineage>
        <taxon>Bacteria</taxon>
        <taxon>Candidatus Moduliflexota</taxon>
        <taxon>Candidatus Moduliflexia</taxon>
        <taxon>Candidatus Moduliflexales</taxon>
        <taxon>Candidatus Moduliflexaceae</taxon>
    </lineage>
</organism>
<dbReference type="NCBIfam" id="NF038196">
    <property type="entry name" value="ferrodoxin_EFR1"/>
    <property type="match status" value="1"/>
</dbReference>
<gene>
    <name evidence="6" type="ORF">U14_03893</name>
</gene>
<dbReference type="InterPro" id="IPR017900">
    <property type="entry name" value="4Fe4S_Fe_S_CS"/>
</dbReference>
<feature type="domain" description="4Fe-4S ferredoxin-type" evidence="5">
    <location>
        <begin position="235"/>
        <end position="261"/>
    </location>
</feature>
<dbReference type="GO" id="GO:0051536">
    <property type="term" value="F:iron-sulfur cluster binding"/>
    <property type="evidence" value="ECO:0007669"/>
    <property type="project" value="UniProtKB-KW"/>
</dbReference>
<dbReference type="PROSITE" id="PS51379">
    <property type="entry name" value="4FE4S_FER_2"/>
    <property type="match status" value="2"/>
</dbReference>
<dbReference type="EMBL" id="DF820458">
    <property type="protein sequence ID" value="GAK52641.1"/>
    <property type="molecule type" value="Genomic_DNA"/>
</dbReference>
<protein>
    <submittedName>
        <fullName evidence="6">4Fe-4S ferredoxin iron-sulfur binding domain protein</fullName>
    </submittedName>
</protein>
<evidence type="ECO:0000256" key="4">
    <source>
        <dbReference type="SAM" id="Phobius"/>
    </source>
</evidence>
<dbReference type="STRING" id="1499966.U14_03893"/>